<feature type="domain" description="MaoC-like" evidence="2">
    <location>
        <begin position="247"/>
        <end position="338"/>
    </location>
</feature>
<dbReference type="SUPFAM" id="SSF54637">
    <property type="entry name" value="Thioesterase/thiol ester dehydrase-isomerase"/>
    <property type="match status" value="2"/>
</dbReference>
<sequence length="356" mass="39911">MANMYEKAPTLFEHFAPMYLYVTFTMLLLATMTWVYMNVPTESQLSLTAWPKLPWIYIQIMFSALIKGKELGTVKKQKADEQEIIEVRVLMPKAFDLKTLSKFKLITGNSSPLTSEVPLLYPIVESFRLCMQVMALPRFPLNVLGSVLARNRAEFFQPIHPTDRLVYSCRMDSVLRTTAKGDTEVDLISTALNAEGELVWKNTLTVIVLGKNRFKAGSKAAGSKVENGHIASSTEAECAWLNIGTIELNEGSGRQYGFLNGDVNPIHMHSFLSRLFGYKRPIAHALYLVARAESAIMAKGVKLQYPCALATDFKRPTLLPAKLQVEMAQKAQILHFRLLTSESLTKVVLTGNIMRT</sequence>
<evidence type="ECO:0000313" key="3">
    <source>
        <dbReference type="EMBL" id="GAX77976.1"/>
    </source>
</evidence>
<comment type="caution">
    <text evidence="3">The sequence shown here is derived from an EMBL/GenBank/DDBJ whole genome shotgun (WGS) entry which is preliminary data.</text>
</comment>
<feature type="transmembrane region" description="Helical" evidence="1">
    <location>
        <begin position="20"/>
        <end position="37"/>
    </location>
</feature>
<keyword evidence="4" id="KW-1185">Reference proteome</keyword>
<dbReference type="Proteomes" id="UP000232323">
    <property type="component" value="Unassembled WGS sequence"/>
</dbReference>
<dbReference type="AlphaFoldDB" id="A0A250X4J6"/>
<dbReference type="CDD" id="cd03440">
    <property type="entry name" value="hot_dog"/>
    <property type="match status" value="1"/>
</dbReference>
<dbReference type="InterPro" id="IPR002539">
    <property type="entry name" value="MaoC-like_dom"/>
</dbReference>
<keyword evidence="1" id="KW-0812">Transmembrane</keyword>
<keyword evidence="1" id="KW-0472">Membrane</keyword>
<keyword evidence="1" id="KW-1133">Transmembrane helix</keyword>
<dbReference type="PANTHER" id="PTHR43841">
    <property type="entry name" value="3-HYDROXYACYL-THIOESTER DEHYDRATASE HTDX-RELATED"/>
    <property type="match status" value="1"/>
</dbReference>
<dbReference type="EMBL" id="BEGY01000028">
    <property type="protein sequence ID" value="GAX77976.1"/>
    <property type="molecule type" value="Genomic_DNA"/>
</dbReference>
<dbReference type="Gene3D" id="3.10.129.10">
    <property type="entry name" value="Hotdog Thioesterase"/>
    <property type="match status" value="1"/>
</dbReference>
<evidence type="ECO:0000256" key="1">
    <source>
        <dbReference type="SAM" id="Phobius"/>
    </source>
</evidence>
<evidence type="ECO:0000259" key="2">
    <source>
        <dbReference type="Pfam" id="PF01575"/>
    </source>
</evidence>
<dbReference type="InterPro" id="IPR029069">
    <property type="entry name" value="HotDog_dom_sf"/>
</dbReference>
<dbReference type="OrthoDB" id="533830at2759"/>
<dbReference type="Pfam" id="PF01575">
    <property type="entry name" value="MaoC_dehydratas"/>
    <property type="match status" value="1"/>
</dbReference>
<reference evidence="3 4" key="1">
    <citation type="submission" date="2017-08" db="EMBL/GenBank/DDBJ databases">
        <title>Acidophilic green algal genome provides insights into adaptation to an acidic environment.</title>
        <authorList>
            <person name="Hirooka S."/>
            <person name="Hirose Y."/>
            <person name="Kanesaki Y."/>
            <person name="Higuchi S."/>
            <person name="Fujiwara T."/>
            <person name="Onuma R."/>
            <person name="Era A."/>
            <person name="Ohbayashi R."/>
            <person name="Uzuka A."/>
            <person name="Nozaki H."/>
            <person name="Yoshikawa H."/>
            <person name="Miyagishima S.Y."/>
        </authorList>
    </citation>
    <scope>NUCLEOTIDE SEQUENCE [LARGE SCALE GENOMIC DNA]</scope>
    <source>
        <strain evidence="3 4">NIES-2499</strain>
    </source>
</reference>
<dbReference type="PANTHER" id="PTHR43841:SF1">
    <property type="entry name" value="3-HYDROXYACYL-THIOESTER DEHYDRATASE X"/>
    <property type="match status" value="1"/>
</dbReference>
<name>A0A250X4J6_9CHLO</name>
<protein>
    <recommendedName>
        <fullName evidence="2">MaoC-like domain-containing protein</fullName>
    </recommendedName>
</protein>
<evidence type="ECO:0000313" key="4">
    <source>
        <dbReference type="Proteomes" id="UP000232323"/>
    </source>
</evidence>
<accession>A0A250X4J6</accession>
<organism evidence="3 4">
    <name type="scientific">Chlamydomonas eustigma</name>
    <dbReference type="NCBI Taxonomy" id="1157962"/>
    <lineage>
        <taxon>Eukaryota</taxon>
        <taxon>Viridiplantae</taxon>
        <taxon>Chlorophyta</taxon>
        <taxon>core chlorophytes</taxon>
        <taxon>Chlorophyceae</taxon>
        <taxon>CS clade</taxon>
        <taxon>Chlamydomonadales</taxon>
        <taxon>Chlamydomonadaceae</taxon>
        <taxon>Chlamydomonas</taxon>
    </lineage>
</organism>
<gene>
    <name evidence="3" type="ORF">CEUSTIGMA_g5418.t1</name>
</gene>
<proteinExistence type="predicted"/>
<dbReference type="STRING" id="1157962.A0A250X4J6"/>